<accession>A0ABP8ZC30</accession>
<keyword evidence="2" id="KW-0472">Membrane</keyword>
<feature type="transmembrane region" description="Helical" evidence="2">
    <location>
        <begin position="39"/>
        <end position="61"/>
    </location>
</feature>
<evidence type="ECO:0000313" key="3">
    <source>
        <dbReference type="EMBL" id="GAA4752339.1"/>
    </source>
</evidence>
<evidence type="ECO:0000313" key="4">
    <source>
        <dbReference type="Proteomes" id="UP001499882"/>
    </source>
</evidence>
<gene>
    <name evidence="3" type="ORF">GCM10023350_42010</name>
</gene>
<feature type="compositionally biased region" description="Pro residues" evidence="1">
    <location>
        <begin position="106"/>
        <end position="122"/>
    </location>
</feature>
<feature type="region of interest" description="Disordered" evidence="1">
    <location>
        <begin position="104"/>
        <end position="139"/>
    </location>
</feature>
<reference evidence="4" key="1">
    <citation type="journal article" date="2019" name="Int. J. Syst. Evol. Microbiol.">
        <title>The Global Catalogue of Microorganisms (GCM) 10K type strain sequencing project: providing services to taxonomists for standard genome sequencing and annotation.</title>
        <authorList>
            <consortium name="The Broad Institute Genomics Platform"/>
            <consortium name="The Broad Institute Genome Sequencing Center for Infectious Disease"/>
            <person name="Wu L."/>
            <person name="Ma J."/>
        </authorList>
    </citation>
    <scope>NUCLEOTIDE SEQUENCE [LARGE SCALE GENOMIC DNA]</scope>
    <source>
        <strain evidence="4">JCM 18532</strain>
    </source>
</reference>
<dbReference type="Proteomes" id="UP001499882">
    <property type="component" value="Unassembled WGS sequence"/>
</dbReference>
<keyword evidence="2" id="KW-0812">Transmembrane</keyword>
<sequence>MGSLPSCAEARTVAGWCRPDGRPPYPLGRNPRPMKHRSTYATVIGASLLLASIAGVATATAPERDARGKAPHIKKNSVASVHIKNGTIRAKDLSPKVRAAIAATPTPTPAPVPEPAPAPYTPPKVHAAAPENSVNVPSNSDTEVVSKVLPAGTYAVQANLTLYTIQSGIGSCTLLVDSDSYNLAQHNFAAGGGRTSIALSSVVSVASAKPVSIECWTPATGNASEIRLTAIQVTQ</sequence>
<dbReference type="EMBL" id="BAABKN010000027">
    <property type="protein sequence ID" value="GAA4752339.1"/>
    <property type="molecule type" value="Genomic_DNA"/>
</dbReference>
<evidence type="ECO:0000256" key="2">
    <source>
        <dbReference type="SAM" id="Phobius"/>
    </source>
</evidence>
<comment type="caution">
    <text evidence="3">The sequence shown here is derived from an EMBL/GenBank/DDBJ whole genome shotgun (WGS) entry which is preliminary data.</text>
</comment>
<evidence type="ECO:0008006" key="5">
    <source>
        <dbReference type="Google" id="ProtNLM"/>
    </source>
</evidence>
<keyword evidence="4" id="KW-1185">Reference proteome</keyword>
<organism evidence="3 4">
    <name type="scientific">Nocardioides endophyticus</name>
    <dbReference type="NCBI Taxonomy" id="1353775"/>
    <lineage>
        <taxon>Bacteria</taxon>
        <taxon>Bacillati</taxon>
        <taxon>Actinomycetota</taxon>
        <taxon>Actinomycetes</taxon>
        <taxon>Propionibacteriales</taxon>
        <taxon>Nocardioidaceae</taxon>
        <taxon>Nocardioides</taxon>
    </lineage>
</organism>
<protein>
    <recommendedName>
        <fullName evidence="5">Sortase</fullName>
    </recommendedName>
</protein>
<name>A0ABP8ZC30_9ACTN</name>
<keyword evidence="2" id="KW-1133">Transmembrane helix</keyword>
<evidence type="ECO:0000256" key="1">
    <source>
        <dbReference type="SAM" id="MobiDB-lite"/>
    </source>
</evidence>
<proteinExistence type="predicted"/>